<keyword evidence="1" id="KW-0472">Membrane</keyword>
<keyword evidence="1" id="KW-0812">Transmembrane</keyword>
<dbReference type="AlphaFoldDB" id="A0A4R0XRM0"/>
<sequence length="71" mass="8088">MTFIAFGVGMIFAYGSVLEVLLIMPGRKPPAPPPTKFRRKYRDLPVADIPPPWERVEGIDYKWINIAGEQE</sequence>
<gene>
    <name evidence="2" type="ORF">BZM27_05940</name>
</gene>
<accession>A0A4R0XRM0</accession>
<name>A0A4R0XRM0_9BURK</name>
<dbReference type="Proteomes" id="UP000294200">
    <property type="component" value="Unassembled WGS sequence"/>
</dbReference>
<keyword evidence="3" id="KW-1185">Reference proteome</keyword>
<dbReference type="EMBL" id="MWML01000013">
    <property type="protein sequence ID" value="TCG09341.1"/>
    <property type="molecule type" value="Genomic_DNA"/>
</dbReference>
<evidence type="ECO:0000313" key="3">
    <source>
        <dbReference type="Proteomes" id="UP000294200"/>
    </source>
</evidence>
<evidence type="ECO:0000313" key="2">
    <source>
        <dbReference type="EMBL" id="TCG09341.1"/>
    </source>
</evidence>
<feature type="transmembrane region" description="Helical" evidence="1">
    <location>
        <begin position="6"/>
        <end position="24"/>
    </location>
</feature>
<proteinExistence type="predicted"/>
<evidence type="ECO:0000256" key="1">
    <source>
        <dbReference type="SAM" id="Phobius"/>
    </source>
</evidence>
<organism evidence="2 3">
    <name type="scientific">Paraburkholderia steynii</name>
    <dbReference type="NCBI Taxonomy" id="1245441"/>
    <lineage>
        <taxon>Bacteria</taxon>
        <taxon>Pseudomonadati</taxon>
        <taxon>Pseudomonadota</taxon>
        <taxon>Betaproteobacteria</taxon>
        <taxon>Burkholderiales</taxon>
        <taxon>Burkholderiaceae</taxon>
        <taxon>Paraburkholderia</taxon>
    </lineage>
</organism>
<comment type="caution">
    <text evidence="2">The sequence shown here is derived from an EMBL/GenBank/DDBJ whole genome shotgun (WGS) entry which is preliminary data.</text>
</comment>
<reference evidence="2 3" key="1">
    <citation type="submission" date="2017-02" db="EMBL/GenBank/DDBJ databases">
        <title>Paraburkholderia sophoroidis sp. nov. and Paraburkholderia steynii sp. nov. rhizobial symbionts of the fynbos legume Hypocalyptus sophoroides.</title>
        <authorList>
            <person name="Steenkamp E.T."/>
            <person name="Beukes C.W."/>
            <person name="Van Zyl E."/>
            <person name="Avontuur J."/>
            <person name="Chan W.Y."/>
            <person name="Hassen A."/>
            <person name="Palmer M."/>
            <person name="Mthombeni L."/>
            <person name="Phalane F."/>
            <person name="Sereme K."/>
            <person name="Venter S.N."/>
        </authorList>
    </citation>
    <scope>NUCLEOTIDE SEQUENCE [LARGE SCALE GENOMIC DNA]</scope>
    <source>
        <strain evidence="2 3">HC1.1ba</strain>
    </source>
</reference>
<protein>
    <submittedName>
        <fullName evidence="2">Uncharacterized protein</fullName>
    </submittedName>
</protein>
<keyword evidence="1" id="KW-1133">Transmembrane helix</keyword>